<dbReference type="SUPFAM" id="SSF46689">
    <property type="entry name" value="Homeodomain-like"/>
    <property type="match status" value="1"/>
</dbReference>
<dbReference type="PANTHER" id="PTHR30055:SF223">
    <property type="entry name" value="HTH-TYPE TRANSCRIPTIONAL REGULATOR UIDR"/>
    <property type="match status" value="1"/>
</dbReference>
<evidence type="ECO:0000256" key="1">
    <source>
        <dbReference type="ARBA" id="ARBA00023125"/>
    </source>
</evidence>
<accession>A0A2U2J0Q9</accession>
<name>A0A2U2J0Q9_9SPHN</name>
<evidence type="ECO:0000256" key="2">
    <source>
        <dbReference type="PROSITE-ProRule" id="PRU00335"/>
    </source>
</evidence>
<evidence type="ECO:0000313" key="5">
    <source>
        <dbReference type="Proteomes" id="UP000245916"/>
    </source>
</evidence>
<reference evidence="4 5" key="1">
    <citation type="submission" date="2018-05" db="EMBL/GenBank/DDBJ databases">
        <title>Genome of Sphingosinicella humi QZX222.</title>
        <authorList>
            <person name="Qiao Z."/>
            <person name="Wang G."/>
        </authorList>
    </citation>
    <scope>NUCLEOTIDE SEQUENCE [LARGE SCALE GENOMIC DNA]</scope>
    <source>
        <strain evidence="4 5">QZX222</strain>
    </source>
</reference>
<dbReference type="InterPro" id="IPR001647">
    <property type="entry name" value="HTH_TetR"/>
</dbReference>
<organism evidence="4 5">
    <name type="scientific">Allosphingosinicella humi</name>
    <dbReference type="NCBI Taxonomy" id="2068657"/>
    <lineage>
        <taxon>Bacteria</taxon>
        <taxon>Pseudomonadati</taxon>
        <taxon>Pseudomonadota</taxon>
        <taxon>Alphaproteobacteria</taxon>
        <taxon>Sphingomonadales</taxon>
        <taxon>Sphingomonadaceae</taxon>
        <taxon>Allosphingosinicella</taxon>
    </lineage>
</organism>
<dbReference type="RefSeq" id="WP_109270066.1">
    <property type="nucleotide sequence ID" value="NZ_QFFF01000001.1"/>
</dbReference>
<dbReference type="GO" id="GO:0003700">
    <property type="term" value="F:DNA-binding transcription factor activity"/>
    <property type="evidence" value="ECO:0007669"/>
    <property type="project" value="TreeGrafter"/>
</dbReference>
<keyword evidence="1 2" id="KW-0238">DNA-binding</keyword>
<dbReference type="Gene3D" id="1.10.357.10">
    <property type="entry name" value="Tetracycline Repressor, domain 2"/>
    <property type="match status" value="1"/>
</dbReference>
<dbReference type="Pfam" id="PF00440">
    <property type="entry name" value="TetR_N"/>
    <property type="match status" value="1"/>
</dbReference>
<keyword evidence="5" id="KW-1185">Reference proteome</keyword>
<dbReference type="EMBL" id="QFFF01000001">
    <property type="protein sequence ID" value="PWG01926.1"/>
    <property type="molecule type" value="Genomic_DNA"/>
</dbReference>
<feature type="DNA-binding region" description="H-T-H motif" evidence="2">
    <location>
        <begin position="34"/>
        <end position="53"/>
    </location>
</feature>
<feature type="domain" description="HTH tetR-type" evidence="3">
    <location>
        <begin position="11"/>
        <end position="71"/>
    </location>
</feature>
<dbReference type="OrthoDB" id="5526106at2"/>
<dbReference type="Proteomes" id="UP000245916">
    <property type="component" value="Unassembled WGS sequence"/>
</dbReference>
<comment type="caution">
    <text evidence="4">The sequence shown here is derived from an EMBL/GenBank/DDBJ whole genome shotgun (WGS) entry which is preliminary data.</text>
</comment>
<evidence type="ECO:0000313" key="4">
    <source>
        <dbReference type="EMBL" id="PWG01926.1"/>
    </source>
</evidence>
<proteinExistence type="predicted"/>
<dbReference type="PROSITE" id="PS50977">
    <property type="entry name" value="HTH_TETR_2"/>
    <property type="match status" value="1"/>
</dbReference>
<protein>
    <submittedName>
        <fullName evidence="4">TetR family transcriptional regulator</fullName>
    </submittedName>
</protein>
<sequence length="197" mass="20882">MSITRERLSPEESRSAALEAARRLLIEAGPQAVTLKAVAAEIGKTHANLLHHFGSAAGLQSALAHHIGERVTAGIAEAVRRARQGEADAGEIVARTFDAFDREGAGALAAWMILSGNRDALNPILESIHHLVDQLGQGHEDRPVHETTLWLVLAALGDSLLGEAMAGALDLPRDRARDLARRHLLTAAGLAEDGRSG</sequence>
<dbReference type="PANTHER" id="PTHR30055">
    <property type="entry name" value="HTH-TYPE TRANSCRIPTIONAL REGULATOR RUTR"/>
    <property type="match status" value="1"/>
</dbReference>
<evidence type="ECO:0000259" key="3">
    <source>
        <dbReference type="PROSITE" id="PS50977"/>
    </source>
</evidence>
<dbReference type="GO" id="GO:0000976">
    <property type="term" value="F:transcription cis-regulatory region binding"/>
    <property type="evidence" value="ECO:0007669"/>
    <property type="project" value="TreeGrafter"/>
</dbReference>
<dbReference type="InterPro" id="IPR009057">
    <property type="entry name" value="Homeodomain-like_sf"/>
</dbReference>
<gene>
    <name evidence="4" type="ORF">DF286_02840</name>
</gene>
<dbReference type="AlphaFoldDB" id="A0A2U2J0Q9"/>
<dbReference type="InterPro" id="IPR050109">
    <property type="entry name" value="HTH-type_TetR-like_transc_reg"/>
</dbReference>